<dbReference type="OrthoDB" id="123609at2759"/>
<dbReference type="Proteomes" id="UP000251314">
    <property type="component" value="Unassembled WGS sequence"/>
</dbReference>
<evidence type="ECO:0000313" key="2">
    <source>
        <dbReference type="EMBL" id="RAW32440.1"/>
    </source>
</evidence>
<gene>
    <name evidence="2" type="ORF">PC110_g11212</name>
    <name evidence="1" type="ORF">PC118_g18074</name>
</gene>
<dbReference type="VEuPathDB" id="FungiDB:PC110_g11212"/>
<dbReference type="EMBL" id="MJFZ01000277">
    <property type="protein sequence ID" value="RAW32440.1"/>
    <property type="molecule type" value="Genomic_DNA"/>
</dbReference>
<dbReference type="Proteomes" id="UP000697107">
    <property type="component" value="Unassembled WGS sequence"/>
</dbReference>
<organism evidence="2 3">
    <name type="scientific">Phytophthora cactorum</name>
    <dbReference type="NCBI Taxonomy" id="29920"/>
    <lineage>
        <taxon>Eukaryota</taxon>
        <taxon>Sar</taxon>
        <taxon>Stramenopiles</taxon>
        <taxon>Oomycota</taxon>
        <taxon>Peronosporomycetes</taxon>
        <taxon>Peronosporales</taxon>
        <taxon>Peronosporaceae</taxon>
        <taxon>Phytophthora</taxon>
    </lineage>
</organism>
<proteinExistence type="predicted"/>
<name>A0A329S7C8_9STRA</name>
<reference evidence="2 3" key="1">
    <citation type="submission" date="2018-01" db="EMBL/GenBank/DDBJ databases">
        <title>Draft genome of the strawberry crown rot pathogen Phytophthora cactorum.</title>
        <authorList>
            <person name="Armitage A.D."/>
            <person name="Lysoe E."/>
            <person name="Nellist C.F."/>
            <person name="Harrison R.J."/>
            <person name="Brurberg M.B."/>
        </authorList>
    </citation>
    <scope>NUCLEOTIDE SEQUENCE [LARGE SCALE GENOMIC DNA]</scope>
    <source>
        <strain evidence="2 3">10300</strain>
    </source>
</reference>
<dbReference type="AlphaFoldDB" id="A0A329S7C8"/>
<protein>
    <submittedName>
        <fullName evidence="2">Uncharacterized protein</fullName>
    </submittedName>
</protein>
<sequence>MLDCLTRLAERMERLEASQEPTEREAAPQWPRCQRVRPFTWTGEGDGSPGPGPDATTRQLVGGAAGHVLRHDAARVRERKRGDGTGAATGVTTALRGTSHQYRHHLAQAMRECLTRGSASSGFVRSTARSSRMVWREVSCSGGKCFVRQIQFAERASGFKWTEDVKTDIPGHHLTGMAERYYNQQVEGWWEEQPALEHAMQRLLHLFSTKITPAQSIKMFTAPKSAKRSCTEHYLYLVAVS</sequence>
<comment type="caution">
    <text evidence="2">The sequence shown here is derived from an EMBL/GenBank/DDBJ whole genome shotgun (WGS) entry which is preliminary data.</text>
</comment>
<reference evidence="1" key="2">
    <citation type="submission" date="2018-10" db="EMBL/GenBank/DDBJ databases">
        <title>Effector identification in a new, highly contiguous assembly of the strawberry crown rot pathogen Phytophthora cactorum.</title>
        <authorList>
            <person name="Armitage A.D."/>
            <person name="Nellist C.F."/>
            <person name="Bates H."/>
            <person name="Vickerstaff R.J."/>
            <person name="Harrison R.J."/>
        </authorList>
    </citation>
    <scope>NUCLEOTIDE SEQUENCE</scope>
    <source>
        <strain evidence="1">P415</strain>
    </source>
</reference>
<keyword evidence="3" id="KW-1185">Reference proteome</keyword>
<accession>A0A329S7C8</accession>
<dbReference type="EMBL" id="RCML01000869">
    <property type="protein sequence ID" value="KAG2968327.1"/>
    <property type="molecule type" value="Genomic_DNA"/>
</dbReference>
<evidence type="ECO:0000313" key="1">
    <source>
        <dbReference type="EMBL" id="KAG2968327.1"/>
    </source>
</evidence>
<evidence type="ECO:0000313" key="3">
    <source>
        <dbReference type="Proteomes" id="UP000251314"/>
    </source>
</evidence>